<evidence type="ECO:0000256" key="1">
    <source>
        <dbReference type="SAM" id="SignalP"/>
    </source>
</evidence>
<dbReference type="RefSeq" id="WP_062663331.1">
    <property type="nucleotide sequence ID" value="NZ_FIZX01000002.1"/>
</dbReference>
<proteinExistence type="predicted"/>
<dbReference type="EMBL" id="FIZX01000002">
    <property type="protein sequence ID" value="CZF80845.1"/>
    <property type="molecule type" value="Genomic_DNA"/>
</dbReference>
<dbReference type="Proteomes" id="UP000071641">
    <property type="component" value="Unassembled WGS sequence"/>
</dbReference>
<dbReference type="AlphaFoldDB" id="A0A128F2S1"/>
<reference evidence="3" key="1">
    <citation type="submission" date="2016-02" db="EMBL/GenBank/DDBJ databases">
        <authorList>
            <person name="Rodrigo-Torres Lidia"/>
            <person name="Arahal R.David."/>
        </authorList>
    </citation>
    <scope>NUCLEOTIDE SEQUENCE [LARGE SCALE GENOMIC DNA]</scope>
    <source>
        <strain evidence="3">CECT 9029</strain>
    </source>
</reference>
<feature type="chain" id="PRO_5007281973" evidence="1">
    <location>
        <begin position="23"/>
        <end position="109"/>
    </location>
</feature>
<accession>A0A128F2S1</accession>
<organism evidence="2 3">
    <name type="scientific">Grimontia celer</name>
    <dbReference type="NCBI Taxonomy" id="1796497"/>
    <lineage>
        <taxon>Bacteria</taxon>
        <taxon>Pseudomonadati</taxon>
        <taxon>Pseudomonadota</taxon>
        <taxon>Gammaproteobacteria</taxon>
        <taxon>Vibrionales</taxon>
        <taxon>Vibrionaceae</taxon>
        <taxon>Grimontia</taxon>
    </lineage>
</organism>
<name>A0A128F2S1_9GAMM</name>
<gene>
    <name evidence="2" type="ORF">GCE9029_02230</name>
</gene>
<evidence type="ECO:0000313" key="3">
    <source>
        <dbReference type="Proteomes" id="UP000071641"/>
    </source>
</evidence>
<keyword evidence="1" id="KW-0732">Signal</keyword>
<keyword evidence="3" id="KW-1185">Reference proteome</keyword>
<evidence type="ECO:0000313" key="2">
    <source>
        <dbReference type="EMBL" id="CZF80845.1"/>
    </source>
</evidence>
<protein>
    <submittedName>
        <fullName evidence="2">Uncharacterized protein</fullName>
    </submittedName>
</protein>
<dbReference type="OrthoDB" id="5917675at2"/>
<sequence>MRYLVVKSIIITSALISGFAFAAKDQLGEVVTERNESICKQKFTQELFTQQRIFSSDRNGSDKRRIAERKIEAARQKYNDTASFCDAYDELLTFNPETLDRRPGDAQFD</sequence>
<dbReference type="STRING" id="1796497.GCE9029_02230"/>
<feature type="signal peptide" evidence="1">
    <location>
        <begin position="1"/>
        <end position="22"/>
    </location>
</feature>